<dbReference type="SUPFAM" id="SSF52743">
    <property type="entry name" value="Subtilisin-like"/>
    <property type="match status" value="1"/>
</dbReference>
<evidence type="ECO:0000256" key="3">
    <source>
        <dbReference type="ARBA" id="ARBA00022801"/>
    </source>
</evidence>
<evidence type="ECO:0000256" key="1">
    <source>
        <dbReference type="ARBA" id="ARBA00011073"/>
    </source>
</evidence>
<feature type="region of interest" description="Disordered" evidence="7">
    <location>
        <begin position="365"/>
        <end position="398"/>
    </location>
</feature>
<dbReference type="InterPro" id="IPR034193">
    <property type="entry name" value="PCSK9_ProteinaseK-like"/>
</dbReference>
<dbReference type="PANTHER" id="PTHR43806">
    <property type="entry name" value="PEPTIDASE S8"/>
    <property type="match status" value="1"/>
</dbReference>
<accession>G3AS00</accession>
<keyword evidence="3 5" id="KW-0378">Hydrolase</keyword>
<dbReference type="HOGENOM" id="CLU_011263_1_0_1"/>
<feature type="active site" description="Charge relay system" evidence="5">
    <location>
        <position position="172"/>
    </location>
</feature>
<comment type="similarity">
    <text evidence="1 5 6">Belongs to the peptidase S8 family.</text>
</comment>
<keyword evidence="8" id="KW-0732">Signal</keyword>
<dbReference type="Pfam" id="PF00082">
    <property type="entry name" value="Peptidase_S8"/>
    <property type="match status" value="1"/>
</dbReference>
<protein>
    <recommendedName>
        <fullName evidence="9">Peptidase S8/S53 domain-containing protein</fullName>
    </recommendedName>
</protein>
<dbReference type="AlphaFoldDB" id="G3AS00"/>
<dbReference type="Proteomes" id="UP000000709">
    <property type="component" value="Unassembled WGS sequence"/>
</dbReference>
<dbReference type="InterPro" id="IPR023828">
    <property type="entry name" value="Peptidase_S8_Ser-AS"/>
</dbReference>
<evidence type="ECO:0000256" key="5">
    <source>
        <dbReference type="PROSITE-ProRule" id="PRU01240"/>
    </source>
</evidence>
<feature type="chain" id="PRO_5003442576" description="Peptidase S8/S53 domain-containing protein" evidence="8">
    <location>
        <begin position="19"/>
        <end position="412"/>
    </location>
</feature>
<reference evidence="10 11" key="1">
    <citation type="journal article" date="2011" name="Proc. Natl. Acad. Sci. U.S.A.">
        <title>Comparative genomics of xylose-fermenting fungi for enhanced biofuel production.</title>
        <authorList>
            <person name="Wohlbach D.J."/>
            <person name="Kuo A."/>
            <person name="Sato T.K."/>
            <person name="Potts K.M."/>
            <person name="Salamov A.A."/>
            <person name="LaButti K.M."/>
            <person name="Sun H."/>
            <person name="Clum A."/>
            <person name="Pangilinan J.L."/>
            <person name="Lindquist E.A."/>
            <person name="Lucas S."/>
            <person name="Lapidus A."/>
            <person name="Jin M."/>
            <person name="Gunawan C."/>
            <person name="Balan V."/>
            <person name="Dale B.E."/>
            <person name="Jeffries T.W."/>
            <person name="Zinkel R."/>
            <person name="Barry K.W."/>
            <person name="Grigoriev I.V."/>
            <person name="Gasch A.P."/>
        </authorList>
    </citation>
    <scope>NUCLEOTIDE SEQUENCE [LARGE SCALE GENOMIC DNA]</scope>
    <source>
        <strain evidence="11">NRRL Y-27907 / 11-Y1</strain>
    </source>
</reference>
<dbReference type="FunCoup" id="G3AS00">
    <property type="interactions" value="20"/>
</dbReference>
<dbReference type="OMA" id="ANACWSS"/>
<dbReference type="GO" id="GO:0006508">
    <property type="term" value="P:proteolysis"/>
    <property type="evidence" value="ECO:0007669"/>
    <property type="project" value="UniProtKB-KW"/>
</dbReference>
<evidence type="ECO:0000256" key="7">
    <source>
        <dbReference type="SAM" id="MobiDB-lite"/>
    </source>
</evidence>
<evidence type="ECO:0000259" key="9">
    <source>
        <dbReference type="Pfam" id="PF00082"/>
    </source>
</evidence>
<dbReference type="FunFam" id="3.40.50.200:FF:000007">
    <property type="entry name" value="Subtilisin-like serine protease"/>
    <property type="match status" value="1"/>
</dbReference>
<dbReference type="InterPro" id="IPR015500">
    <property type="entry name" value="Peptidase_S8_subtilisin-rel"/>
</dbReference>
<keyword evidence="4 5" id="KW-0720">Serine protease</keyword>
<dbReference type="PROSITE" id="PS00137">
    <property type="entry name" value="SUBTILASE_HIS"/>
    <property type="match status" value="1"/>
</dbReference>
<dbReference type="OrthoDB" id="206201at2759"/>
<dbReference type="EMBL" id="GL996503">
    <property type="protein sequence ID" value="EGW31849.1"/>
    <property type="molecule type" value="Genomic_DNA"/>
</dbReference>
<gene>
    <name evidence="10" type="ORF">SPAPADRAFT_155574</name>
</gene>
<dbReference type="InterPro" id="IPR000209">
    <property type="entry name" value="Peptidase_S8/S53_dom"/>
</dbReference>
<keyword evidence="11" id="KW-1185">Reference proteome</keyword>
<dbReference type="PANTHER" id="PTHR43806:SF13">
    <property type="entry name" value="SUBTILASE-TYPE PROTEINASE RRT12"/>
    <property type="match status" value="1"/>
</dbReference>
<organism evidence="11">
    <name type="scientific">Spathaspora passalidarum (strain NRRL Y-27907 / 11-Y1)</name>
    <dbReference type="NCBI Taxonomy" id="619300"/>
    <lineage>
        <taxon>Eukaryota</taxon>
        <taxon>Fungi</taxon>
        <taxon>Dikarya</taxon>
        <taxon>Ascomycota</taxon>
        <taxon>Saccharomycotina</taxon>
        <taxon>Pichiomycetes</taxon>
        <taxon>Debaryomycetaceae</taxon>
        <taxon>Spathaspora</taxon>
    </lineage>
</organism>
<dbReference type="PRINTS" id="PR00723">
    <property type="entry name" value="SUBTILISIN"/>
</dbReference>
<evidence type="ECO:0000256" key="6">
    <source>
        <dbReference type="RuleBase" id="RU003355"/>
    </source>
</evidence>
<dbReference type="PROSITE" id="PS00138">
    <property type="entry name" value="SUBTILASE_SER"/>
    <property type="match status" value="1"/>
</dbReference>
<dbReference type="InterPro" id="IPR023827">
    <property type="entry name" value="Peptidase_S8_Asp-AS"/>
</dbReference>
<dbReference type="InterPro" id="IPR036852">
    <property type="entry name" value="Peptidase_S8/S53_dom_sf"/>
</dbReference>
<name>G3AS00_SPAPN</name>
<proteinExistence type="inferred from homology"/>
<feature type="active site" description="Charge relay system" evidence="5">
    <location>
        <position position="141"/>
    </location>
</feature>
<dbReference type="Gene3D" id="3.40.50.200">
    <property type="entry name" value="Peptidase S8/S53 domain"/>
    <property type="match status" value="1"/>
</dbReference>
<sequence>MMLLQFSLLFLLLQYCFGKSEPFLVSLNSDETMESFYAYDIKFPPTERVRDLITNTYSFGDFNAFSGNFPPEIVKRLESCELVAEISRDVKFKGTVLKTQANAPRHLARVSRRAPFDFGQQYSYFYNSTAQGQDVNVYVIDSGVATKHPQFGGRAKFGKDFTGEGSGDSTGHGSHVAGVIGSKKYGIAKKCNIISIKVLNSANAGELSVVLAALEYAAKHRKRTGKPGVANLSIGEEFSGVINRAIRMANNTGLVVVAAAGNDGTDACTKSPASSRHAITVGAISDVDDRVASFSNWGKCVDLFAIGTNVVSVNSNDFNSPQTLEGTSFSAPVVSGLVANLLSEGVPPEKVKQVLLARSTKGRIPSDSLAGKSGTRNRIAHNGVSGKEAESQQGTQGSLRDPFSLFGLFYKT</sequence>
<keyword evidence="2 5" id="KW-0645">Protease</keyword>
<dbReference type="InterPro" id="IPR022398">
    <property type="entry name" value="Peptidase_S8_His-AS"/>
</dbReference>
<dbReference type="CDD" id="cd04077">
    <property type="entry name" value="Peptidases_S8_PCSK9_ProteinaseK_like"/>
    <property type="match status" value="1"/>
</dbReference>
<dbReference type="GeneID" id="18871022"/>
<evidence type="ECO:0000256" key="8">
    <source>
        <dbReference type="SAM" id="SignalP"/>
    </source>
</evidence>
<evidence type="ECO:0000313" key="10">
    <source>
        <dbReference type="EMBL" id="EGW31849.1"/>
    </source>
</evidence>
<dbReference type="eggNOG" id="KOG1153">
    <property type="taxonomic scope" value="Eukaryota"/>
</dbReference>
<dbReference type="InParanoid" id="G3AS00"/>
<feature type="active site" description="Charge relay system" evidence="5">
    <location>
        <position position="328"/>
    </location>
</feature>
<dbReference type="KEGG" id="spaa:SPAPADRAFT_155574"/>
<feature type="signal peptide" evidence="8">
    <location>
        <begin position="1"/>
        <end position="18"/>
    </location>
</feature>
<evidence type="ECO:0000256" key="4">
    <source>
        <dbReference type="ARBA" id="ARBA00022825"/>
    </source>
</evidence>
<dbReference type="InterPro" id="IPR050131">
    <property type="entry name" value="Peptidase_S8_subtilisin-like"/>
</dbReference>
<evidence type="ECO:0000256" key="2">
    <source>
        <dbReference type="ARBA" id="ARBA00022670"/>
    </source>
</evidence>
<feature type="domain" description="Peptidase S8/S53" evidence="9">
    <location>
        <begin position="132"/>
        <end position="362"/>
    </location>
</feature>
<evidence type="ECO:0000313" key="11">
    <source>
        <dbReference type="Proteomes" id="UP000000709"/>
    </source>
</evidence>
<dbReference type="GO" id="GO:0004252">
    <property type="term" value="F:serine-type endopeptidase activity"/>
    <property type="evidence" value="ECO:0007669"/>
    <property type="project" value="UniProtKB-UniRule"/>
</dbReference>
<dbReference type="RefSeq" id="XP_007376627.1">
    <property type="nucleotide sequence ID" value="XM_007376565.1"/>
</dbReference>
<dbReference type="PROSITE" id="PS00136">
    <property type="entry name" value="SUBTILASE_ASP"/>
    <property type="match status" value="1"/>
</dbReference>
<dbReference type="PROSITE" id="PS51892">
    <property type="entry name" value="SUBTILASE"/>
    <property type="match status" value="1"/>
</dbReference>